<evidence type="ECO:0000256" key="11">
    <source>
        <dbReference type="SAM" id="Phobius"/>
    </source>
</evidence>
<dbReference type="PANTHER" id="PTHR45436:SF1">
    <property type="entry name" value="SENSOR PROTEIN QSEC"/>
    <property type="match status" value="1"/>
</dbReference>
<evidence type="ECO:0000256" key="1">
    <source>
        <dbReference type="ARBA" id="ARBA00000085"/>
    </source>
</evidence>
<dbReference type="Gene3D" id="3.30.565.10">
    <property type="entry name" value="Histidine kinase-like ATPase, C-terminal domain"/>
    <property type="match status" value="1"/>
</dbReference>
<dbReference type="InterPro" id="IPR004358">
    <property type="entry name" value="Sig_transdc_His_kin-like_C"/>
</dbReference>
<sequence>MRNVTRSLRGRLLAWLLAATAVLGSLALADTWREARQTANEVSDRVLAGSALAIAERVVVAEDGSLEVDIPYVALEMLTSAAQDRVFYRVDGPPGIFITGYQALPTLPRREGQSTAFDDATFRGEPIRVATLARSASTGISSVPFTVTVAETTMARRQLTRSILLHSALRLALMMSGAALIVWIAVSLSLRPLYRLSSAIAERSPDDLDPIGEHVPSEVEGLVETVNSFMVRLNSALEALRHFTGNASHQLRTPLAVVRTQLALAARAEEAGDLAAAIARADEAVAHAERVLAQLLMMARIDAAARAEGSALTDVDLTGFARSLTADHIPSAAEAGIDLGFEGEGAVLLRGEPLLLAEMLKNLISNAILYAGRGAEVTVRVSEDDAAVCIEVEDNGPGIPPHRRADVLKRFERASSAGLPGSGLGLPIVEEIARLHGGTLTLEDASRGDGLRVVIRLMRERAG</sequence>
<dbReference type="EC" id="2.7.13.3" evidence="3"/>
<evidence type="ECO:0000256" key="4">
    <source>
        <dbReference type="ARBA" id="ARBA00022553"/>
    </source>
</evidence>
<dbReference type="Gene3D" id="1.10.287.130">
    <property type="match status" value="1"/>
</dbReference>
<evidence type="ECO:0000259" key="12">
    <source>
        <dbReference type="PROSITE" id="PS50109"/>
    </source>
</evidence>
<dbReference type="InterPro" id="IPR003594">
    <property type="entry name" value="HATPase_dom"/>
</dbReference>
<dbReference type="RefSeq" id="WP_142880915.1">
    <property type="nucleotide sequence ID" value="NZ_VJMG01000008.1"/>
</dbReference>
<organism evidence="14 15">
    <name type="scientific">Rhizobium straminoryzae</name>
    <dbReference type="NCBI Taxonomy" id="1387186"/>
    <lineage>
        <taxon>Bacteria</taxon>
        <taxon>Pseudomonadati</taxon>
        <taxon>Pseudomonadota</taxon>
        <taxon>Alphaproteobacteria</taxon>
        <taxon>Hyphomicrobiales</taxon>
        <taxon>Rhizobiaceae</taxon>
        <taxon>Rhizobium/Agrobacterium group</taxon>
        <taxon>Rhizobium</taxon>
    </lineage>
</organism>
<dbReference type="EMBL" id="VJMG01000008">
    <property type="protein sequence ID" value="TRL41909.1"/>
    <property type="molecule type" value="Genomic_DNA"/>
</dbReference>
<keyword evidence="8 11" id="KW-1133">Transmembrane helix</keyword>
<feature type="transmembrane region" description="Helical" evidence="11">
    <location>
        <begin position="163"/>
        <end position="186"/>
    </location>
</feature>
<comment type="caution">
    <text evidence="14">The sequence shown here is derived from an EMBL/GenBank/DDBJ whole genome shotgun (WGS) entry which is preliminary data.</text>
</comment>
<dbReference type="InterPro" id="IPR013727">
    <property type="entry name" value="2CSK_N"/>
</dbReference>
<dbReference type="GO" id="GO:0005886">
    <property type="term" value="C:plasma membrane"/>
    <property type="evidence" value="ECO:0007669"/>
    <property type="project" value="TreeGrafter"/>
</dbReference>
<evidence type="ECO:0000256" key="8">
    <source>
        <dbReference type="ARBA" id="ARBA00022989"/>
    </source>
</evidence>
<dbReference type="PRINTS" id="PR00344">
    <property type="entry name" value="BCTRLSENSOR"/>
</dbReference>
<dbReference type="PANTHER" id="PTHR45436">
    <property type="entry name" value="SENSOR HISTIDINE KINASE YKOH"/>
    <property type="match status" value="1"/>
</dbReference>
<dbReference type="InterPro" id="IPR036097">
    <property type="entry name" value="HisK_dim/P_sf"/>
</dbReference>
<keyword evidence="6 11" id="KW-0812">Transmembrane</keyword>
<comment type="subcellular location">
    <subcellularLocation>
        <location evidence="2">Membrane</location>
    </subcellularLocation>
</comment>
<dbReference type="InterPro" id="IPR036890">
    <property type="entry name" value="HATPase_C_sf"/>
</dbReference>
<dbReference type="AlphaFoldDB" id="A0A549TGM8"/>
<dbReference type="InterPro" id="IPR003661">
    <property type="entry name" value="HisK_dim/P_dom"/>
</dbReference>
<dbReference type="Pfam" id="PF00512">
    <property type="entry name" value="HisKA"/>
    <property type="match status" value="1"/>
</dbReference>
<gene>
    <name evidence="14" type="ORF">FNA46_03315</name>
</gene>
<dbReference type="Pfam" id="PF02518">
    <property type="entry name" value="HATPase_c"/>
    <property type="match status" value="1"/>
</dbReference>
<dbReference type="Proteomes" id="UP000316801">
    <property type="component" value="Unassembled WGS sequence"/>
</dbReference>
<proteinExistence type="predicted"/>
<evidence type="ECO:0000256" key="6">
    <source>
        <dbReference type="ARBA" id="ARBA00022692"/>
    </source>
</evidence>
<evidence type="ECO:0000313" key="15">
    <source>
        <dbReference type="Proteomes" id="UP000316801"/>
    </source>
</evidence>
<evidence type="ECO:0000256" key="5">
    <source>
        <dbReference type="ARBA" id="ARBA00022679"/>
    </source>
</evidence>
<evidence type="ECO:0000256" key="9">
    <source>
        <dbReference type="ARBA" id="ARBA00023012"/>
    </source>
</evidence>
<comment type="catalytic activity">
    <reaction evidence="1">
        <text>ATP + protein L-histidine = ADP + protein N-phospho-L-histidine.</text>
        <dbReference type="EC" id="2.7.13.3"/>
    </reaction>
</comment>
<evidence type="ECO:0000313" key="14">
    <source>
        <dbReference type="EMBL" id="TRL41909.1"/>
    </source>
</evidence>
<dbReference type="SMART" id="SM00388">
    <property type="entry name" value="HisKA"/>
    <property type="match status" value="1"/>
</dbReference>
<dbReference type="CDD" id="cd00082">
    <property type="entry name" value="HisKA"/>
    <property type="match status" value="1"/>
</dbReference>
<dbReference type="PROSITE" id="PS50885">
    <property type="entry name" value="HAMP"/>
    <property type="match status" value="1"/>
</dbReference>
<keyword evidence="4" id="KW-0597">Phosphoprotein</keyword>
<reference evidence="14 15" key="1">
    <citation type="submission" date="2019-07" db="EMBL/GenBank/DDBJ databases">
        <title>Ln-dependent methylotrophs.</title>
        <authorList>
            <person name="Tani A."/>
        </authorList>
    </citation>
    <scope>NUCLEOTIDE SEQUENCE [LARGE SCALE GENOMIC DNA]</scope>
    <source>
        <strain evidence="14 15">SM12</strain>
    </source>
</reference>
<keyword evidence="10 11" id="KW-0472">Membrane</keyword>
<keyword evidence="5" id="KW-0808">Transferase</keyword>
<protein>
    <recommendedName>
        <fullName evidence="3">histidine kinase</fullName>
        <ecNumber evidence="3">2.7.13.3</ecNumber>
    </recommendedName>
</protein>
<dbReference type="SMART" id="SM00387">
    <property type="entry name" value="HATPase_c"/>
    <property type="match status" value="1"/>
</dbReference>
<feature type="domain" description="HAMP" evidence="13">
    <location>
        <begin position="187"/>
        <end position="238"/>
    </location>
</feature>
<dbReference type="SUPFAM" id="SSF55874">
    <property type="entry name" value="ATPase domain of HSP90 chaperone/DNA topoisomerase II/histidine kinase"/>
    <property type="match status" value="1"/>
</dbReference>
<evidence type="ECO:0000256" key="10">
    <source>
        <dbReference type="ARBA" id="ARBA00023136"/>
    </source>
</evidence>
<dbReference type="Pfam" id="PF08521">
    <property type="entry name" value="2CSK_N"/>
    <property type="match status" value="1"/>
</dbReference>
<dbReference type="InterPro" id="IPR005467">
    <property type="entry name" value="His_kinase_dom"/>
</dbReference>
<evidence type="ECO:0000256" key="2">
    <source>
        <dbReference type="ARBA" id="ARBA00004370"/>
    </source>
</evidence>
<keyword evidence="15" id="KW-1185">Reference proteome</keyword>
<dbReference type="InterPro" id="IPR003660">
    <property type="entry name" value="HAMP_dom"/>
</dbReference>
<accession>A0A549TGM8</accession>
<dbReference type="PROSITE" id="PS50109">
    <property type="entry name" value="HIS_KIN"/>
    <property type="match status" value="1"/>
</dbReference>
<evidence type="ECO:0000259" key="13">
    <source>
        <dbReference type="PROSITE" id="PS50885"/>
    </source>
</evidence>
<dbReference type="InterPro" id="IPR050428">
    <property type="entry name" value="TCS_sensor_his_kinase"/>
</dbReference>
<keyword evidence="9" id="KW-0902">Two-component regulatory system</keyword>
<feature type="domain" description="Histidine kinase" evidence="12">
    <location>
        <begin position="246"/>
        <end position="461"/>
    </location>
</feature>
<name>A0A549TGM8_9HYPH</name>
<evidence type="ECO:0000256" key="7">
    <source>
        <dbReference type="ARBA" id="ARBA00022777"/>
    </source>
</evidence>
<dbReference type="SUPFAM" id="SSF47384">
    <property type="entry name" value="Homodimeric domain of signal transducing histidine kinase"/>
    <property type="match status" value="1"/>
</dbReference>
<dbReference type="GO" id="GO:0000155">
    <property type="term" value="F:phosphorelay sensor kinase activity"/>
    <property type="evidence" value="ECO:0007669"/>
    <property type="project" value="InterPro"/>
</dbReference>
<keyword evidence="7 14" id="KW-0418">Kinase</keyword>
<evidence type="ECO:0000256" key="3">
    <source>
        <dbReference type="ARBA" id="ARBA00012438"/>
    </source>
</evidence>